<organism evidence="1 2">
    <name type="scientific">Furfurilactobacillus siliginis</name>
    <dbReference type="NCBI Taxonomy" id="348151"/>
    <lineage>
        <taxon>Bacteria</taxon>
        <taxon>Bacillati</taxon>
        <taxon>Bacillota</taxon>
        <taxon>Bacilli</taxon>
        <taxon>Lactobacillales</taxon>
        <taxon>Lactobacillaceae</taxon>
        <taxon>Furfurilactobacillus</taxon>
    </lineage>
</organism>
<comment type="caution">
    <text evidence="1">The sequence shown here is derived from an EMBL/GenBank/DDBJ whole genome shotgun (WGS) entry which is preliminary data.</text>
</comment>
<dbReference type="EMBL" id="BJUD01000028">
    <property type="protein sequence ID" value="GEK29036.1"/>
    <property type="molecule type" value="Genomic_DNA"/>
</dbReference>
<dbReference type="Proteomes" id="UP000321429">
    <property type="component" value="Unassembled WGS sequence"/>
</dbReference>
<name>A0A510VQK9_9LACO</name>
<protein>
    <recommendedName>
        <fullName evidence="3">VanZ-like domain-containing protein</fullName>
    </recommendedName>
</protein>
<evidence type="ECO:0008006" key="3">
    <source>
        <dbReference type="Google" id="ProtNLM"/>
    </source>
</evidence>
<reference evidence="1 2" key="1">
    <citation type="submission" date="2019-07" db="EMBL/GenBank/DDBJ databases">
        <title>Whole genome shotgun sequence of Lactobacillus siliginis NBRC 101315.</title>
        <authorList>
            <person name="Hosoyama A."/>
            <person name="Uohara A."/>
            <person name="Ohji S."/>
            <person name="Ichikawa N."/>
        </authorList>
    </citation>
    <scope>NUCLEOTIDE SEQUENCE [LARGE SCALE GENOMIC DNA]</scope>
    <source>
        <strain evidence="1 2">NBRC 101315</strain>
    </source>
</reference>
<dbReference type="AlphaFoldDB" id="A0A510VQK9"/>
<proteinExistence type="predicted"/>
<evidence type="ECO:0000313" key="1">
    <source>
        <dbReference type="EMBL" id="GEK29036.1"/>
    </source>
</evidence>
<evidence type="ECO:0000313" key="2">
    <source>
        <dbReference type="Proteomes" id="UP000321429"/>
    </source>
</evidence>
<sequence>MALGIGLMNESGQFLLDQIVGLGRSVAGDDLINNAFGCLIGFFISIKLPLSKFNL</sequence>
<accession>A0A510VQK9</accession>
<gene>
    <name evidence="1" type="ORF">LSI01_13470</name>
</gene>